<keyword evidence="1" id="KW-0805">Transcription regulation</keyword>
<name>A0ABW1IEH6_9PSEU</name>
<evidence type="ECO:0000259" key="4">
    <source>
        <dbReference type="PROSITE" id="PS50995"/>
    </source>
</evidence>
<dbReference type="RefSeq" id="WP_379570516.1">
    <property type="nucleotide sequence ID" value="NZ_JBHSQK010000089.1"/>
</dbReference>
<dbReference type="Pfam" id="PF01047">
    <property type="entry name" value="MarR"/>
    <property type="match status" value="1"/>
</dbReference>
<protein>
    <submittedName>
        <fullName evidence="5">MarR family winged helix-turn-helix transcriptional regulator</fullName>
    </submittedName>
</protein>
<dbReference type="Gene3D" id="1.10.10.10">
    <property type="entry name" value="Winged helix-like DNA-binding domain superfamily/Winged helix DNA-binding domain"/>
    <property type="match status" value="1"/>
</dbReference>
<dbReference type="SUPFAM" id="SSF46785">
    <property type="entry name" value="Winged helix' DNA-binding domain"/>
    <property type="match status" value="1"/>
</dbReference>
<organism evidence="5 6">
    <name type="scientific">Pseudonocardia lutea</name>
    <dbReference type="NCBI Taxonomy" id="2172015"/>
    <lineage>
        <taxon>Bacteria</taxon>
        <taxon>Bacillati</taxon>
        <taxon>Actinomycetota</taxon>
        <taxon>Actinomycetes</taxon>
        <taxon>Pseudonocardiales</taxon>
        <taxon>Pseudonocardiaceae</taxon>
        <taxon>Pseudonocardia</taxon>
    </lineage>
</organism>
<keyword evidence="3" id="KW-0804">Transcription</keyword>
<dbReference type="PANTHER" id="PTHR33164:SF64">
    <property type="entry name" value="TRANSCRIPTIONAL REGULATOR SLYA"/>
    <property type="match status" value="1"/>
</dbReference>
<dbReference type="InterPro" id="IPR039422">
    <property type="entry name" value="MarR/SlyA-like"/>
</dbReference>
<dbReference type="InterPro" id="IPR000835">
    <property type="entry name" value="HTH_MarR-typ"/>
</dbReference>
<dbReference type="InterPro" id="IPR036390">
    <property type="entry name" value="WH_DNA-bd_sf"/>
</dbReference>
<evidence type="ECO:0000313" key="6">
    <source>
        <dbReference type="Proteomes" id="UP001596119"/>
    </source>
</evidence>
<evidence type="ECO:0000256" key="1">
    <source>
        <dbReference type="ARBA" id="ARBA00023015"/>
    </source>
</evidence>
<dbReference type="InterPro" id="IPR036388">
    <property type="entry name" value="WH-like_DNA-bd_sf"/>
</dbReference>
<keyword evidence="2" id="KW-0238">DNA-binding</keyword>
<gene>
    <name evidence="5" type="ORF">ACFQH9_27485</name>
</gene>
<dbReference type="EMBL" id="JBHSQK010000089">
    <property type="protein sequence ID" value="MFC5952012.1"/>
    <property type="molecule type" value="Genomic_DNA"/>
</dbReference>
<dbReference type="PANTHER" id="PTHR33164">
    <property type="entry name" value="TRANSCRIPTIONAL REGULATOR, MARR FAMILY"/>
    <property type="match status" value="1"/>
</dbReference>
<accession>A0ABW1IEH6</accession>
<evidence type="ECO:0000256" key="3">
    <source>
        <dbReference type="ARBA" id="ARBA00023163"/>
    </source>
</evidence>
<evidence type="ECO:0000256" key="2">
    <source>
        <dbReference type="ARBA" id="ARBA00023125"/>
    </source>
</evidence>
<evidence type="ECO:0000313" key="5">
    <source>
        <dbReference type="EMBL" id="MFC5952012.1"/>
    </source>
</evidence>
<sequence length="150" mass="16296">MASTPLVPRGASSPARRAQSLHTLLARVTNQVAQQVEATLAGCGLALEQWRVLDLLADEQGHSMSEIAEHAMVPAPTLTKIVDRLVDNALVHRRVDERDRRRVLVFTTDHGADLHARIAPQVGRAEDDAVAELAPDDAARLVHLLTRLAA</sequence>
<comment type="caution">
    <text evidence="5">The sequence shown here is derived from an EMBL/GenBank/DDBJ whole genome shotgun (WGS) entry which is preliminary data.</text>
</comment>
<dbReference type="Proteomes" id="UP001596119">
    <property type="component" value="Unassembled WGS sequence"/>
</dbReference>
<dbReference type="SMART" id="SM00347">
    <property type="entry name" value="HTH_MARR"/>
    <property type="match status" value="1"/>
</dbReference>
<reference evidence="6" key="1">
    <citation type="journal article" date="2019" name="Int. J. Syst. Evol. Microbiol.">
        <title>The Global Catalogue of Microorganisms (GCM) 10K type strain sequencing project: providing services to taxonomists for standard genome sequencing and annotation.</title>
        <authorList>
            <consortium name="The Broad Institute Genomics Platform"/>
            <consortium name="The Broad Institute Genome Sequencing Center for Infectious Disease"/>
            <person name="Wu L."/>
            <person name="Ma J."/>
        </authorList>
    </citation>
    <scope>NUCLEOTIDE SEQUENCE [LARGE SCALE GENOMIC DNA]</scope>
    <source>
        <strain evidence="6">CGMCC 4.7397</strain>
    </source>
</reference>
<keyword evidence="6" id="KW-1185">Reference proteome</keyword>
<dbReference type="PROSITE" id="PS50995">
    <property type="entry name" value="HTH_MARR_2"/>
    <property type="match status" value="1"/>
</dbReference>
<proteinExistence type="predicted"/>
<feature type="domain" description="HTH marR-type" evidence="4">
    <location>
        <begin position="18"/>
        <end position="150"/>
    </location>
</feature>
<dbReference type="PRINTS" id="PR00598">
    <property type="entry name" value="HTHMARR"/>
</dbReference>